<dbReference type="EMBL" id="JAOEGN010000013">
    <property type="protein sequence ID" value="MCU0105408.1"/>
    <property type="molecule type" value="Genomic_DNA"/>
</dbReference>
<evidence type="ECO:0000256" key="6">
    <source>
        <dbReference type="ARBA" id="ARBA00022741"/>
    </source>
</evidence>
<dbReference type="Gene3D" id="3.40.50.300">
    <property type="entry name" value="P-loop containing nucleotide triphosphate hydrolases"/>
    <property type="match status" value="1"/>
</dbReference>
<feature type="binding site" evidence="11">
    <location>
        <position position="129"/>
    </location>
    <ligand>
        <name>substrate</name>
    </ligand>
</feature>
<evidence type="ECO:0000256" key="10">
    <source>
        <dbReference type="ARBA" id="ARBA00048567"/>
    </source>
</evidence>
<keyword evidence="7 11" id="KW-0418">Kinase</keyword>
<keyword evidence="11" id="KW-0460">Magnesium</keyword>
<evidence type="ECO:0000256" key="3">
    <source>
        <dbReference type="ARBA" id="ARBA00012154"/>
    </source>
</evidence>
<comment type="function">
    <text evidence="11">Catalyzes the specific phosphorylation of the 3-hydroxyl group of shikimic acid using ATP as a cosubstrate.</text>
</comment>
<dbReference type="HAMAP" id="MF_00109">
    <property type="entry name" value="Shikimate_kinase"/>
    <property type="match status" value="1"/>
</dbReference>
<keyword evidence="11" id="KW-0963">Cytoplasm</keyword>
<feature type="binding site" evidence="11">
    <location>
        <position position="114"/>
    </location>
    <ligand>
        <name>ATP</name>
        <dbReference type="ChEBI" id="CHEBI:30616"/>
    </ligand>
</feature>
<dbReference type="PRINTS" id="PR01100">
    <property type="entry name" value="SHIKIMTKNASE"/>
</dbReference>
<protein>
    <recommendedName>
        <fullName evidence="3 11">Shikimate kinase</fullName>
        <shortName evidence="11">SK</shortName>
        <ecNumber evidence="3 11">2.7.1.71</ecNumber>
    </recommendedName>
</protein>
<dbReference type="GO" id="GO:0016301">
    <property type="term" value="F:kinase activity"/>
    <property type="evidence" value="ECO:0007669"/>
    <property type="project" value="UniProtKB-KW"/>
</dbReference>
<keyword evidence="6 11" id="KW-0547">Nucleotide-binding</keyword>
<dbReference type="Proteomes" id="UP001209076">
    <property type="component" value="Unassembled WGS sequence"/>
</dbReference>
<comment type="catalytic activity">
    <reaction evidence="10 11">
        <text>shikimate + ATP = 3-phosphoshikimate + ADP + H(+)</text>
        <dbReference type="Rhea" id="RHEA:13121"/>
        <dbReference type="ChEBI" id="CHEBI:15378"/>
        <dbReference type="ChEBI" id="CHEBI:30616"/>
        <dbReference type="ChEBI" id="CHEBI:36208"/>
        <dbReference type="ChEBI" id="CHEBI:145989"/>
        <dbReference type="ChEBI" id="CHEBI:456216"/>
        <dbReference type="EC" id="2.7.1.71"/>
    </reaction>
</comment>
<dbReference type="SUPFAM" id="SSF52540">
    <property type="entry name" value="P-loop containing nucleoside triphosphate hydrolases"/>
    <property type="match status" value="1"/>
</dbReference>
<evidence type="ECO:0000313" key="13">
    <source>
        <dbReference type="Proteomes" id="UP001209076"/>
    </source>
</evidence>
<evidence type="ECO:0000256" key="5">
    <source>
        <dbReference type="ARBA" id="ARBA00022679"/>
    </source>
</evidence>
<keyword evidence="5 11" id="KW-0808">Transferase</keyword>
<organism evidence="12 13">
    <name type="scientific">Paracholeplasma vituli</name>
    <dbReference type="NCBI Taxonomy" id="69473"/>
    <lineage>
        <taxon>Bacteria</taxon>
        <taxon>Bacillati</taxon>
        <taxon>Mycoplasmatota</taxon>
        <taxon>Mollicutes</taxon>
        <taxon>Acholeplasmatales</taxon>
        <taxon>Acholeplasmataceae</taxon>
        <taxon>Paracholeplasma</taxon>
    </lineage>
</organism>
<dbReference type="RefSeq" id="WP_262096718.1">
    <property type="nucleotide sequence ID" value="NZ_JAOEGN010000013.1"/>
</dbReference>
<comment type="cofactor">
    <cofactor evidence="11">
        <name>Mg(2+)</name>
        <dbReference type="ChEBI" id="CHEBI:18420"/>
    </cofactor>
    <text evidence="11">Binds 1 Mg(2+) ion per subunit.</text>
</comment>
<dbReference type="Pfam" id="PF01202">
    <property type="entry name" value="SKI"/>
    <property type="match status" value="1"/>
</dbReference>
<evidence type="ECO:0000256" key="1">
    <source>
        <dbReference type="ARBA" id="ARBA00004842"/>
    </source>
</evidence>
<proteinExistence type="inferred from homology"/>
<dbReference type="PANTHER" id="PTHR21087:SF16">
    <property type="entry name" value="SHIKIMATE KINASE 1, CHLOROPLASTIC"/>
    <property type="match status" value="1"/>
</dbReference>
<keyword evidence="8 11" id="KW-0067">ATP-binding</keyword>
<dbReference type="InterPro" id="IPR027417">
    <property type="entry name" value="P-loop_NTPase"/>
</dbReference>
<gene>
    <name evidence="11" type="primary">aroK</name>
    <name evidence="12" type="ORF">N7603_07035</name>
</gene>
<feature type="binding site" evidence="11">
    <location>
        <begin position="10"/>
        <end position="15"/>
    </location>
    <ligand>
        <name>ATP</name>
        <dbReference type="ChEBI" id="CHEBI:30616"/>
    </ligand>
</feature>
<evidence type="ECO:0000256" key="2">
    <source>
        <dbReference type="ARBA" id="ARBA00006997"/>
    </source>
</evidence>
<evidence type="ECO:0000256" key="8">
    <source>
        <dbReference type="ARBA" id="ARBA00022840"/>
    </source>
</evidence>
<evidence type="ECO:0000256" key="11">
    <source>
        <dbReference type="HAMAP-Rule" id="MF_00109"/>
    </source>
</evidence>
<comment type="caution">
    <text evidence="12">The sequence shown here is derived from an EMBL/GenBank/DDBJ whole genome shotgun (WGS) entry which is preliminary data.</text>
</comment>
<sequence length="164" mass="18791">MNIYLIGMPGAGKTTIGKRLAQILNYTFIDLDHRIEKNALMFIDEIFEKYGEETFRIQEKQALSEIEGDNLVISTGGGIVKDRTNKALMNGIKVYIDTDISIIEDRIGKDFQPRPVLKKKSLHTLYDERMLNYVFFADLIVSNDGDLEVTTQKLRALLKEKFNL</sequence>
<evidence type="ECO:0000256" key="9">
    <source>
        <dbReference type="ARBA" id="ARBA00023141"/>
    </source>
</evidence>
<feature type="binding site" evidence="11">
    <location>
        <position position="77"/>
    </location>
    <ligand>
        <name>substrate</name>
    </ligand>
</feature>
<comment type="subunit">
    <text evidence="11">Monomer.</text>
</comment>
<accession>A0ABT2PXG0</accession>
<dbReference type="InterPro" id="IPR000623">
    <property type="entry name" value="Shikimate_kinase/TSH1"/>
</dbReference>
<name>A0ABT2PXG0_9MOLU</name>
<feature type="binding site" evidence="11">
    <location>
        <position position="32"/>
    </location>
    <ligand>
        <name>substrate</name>
    </ligand>
</feature>
<dbReference type="PROSITE" id="PS01128">
    <property type="entry name" value="SHIKIMATE_KINASE"/>
    <property type="match status" value="1"/>
</dbReference>
<keyword evidence="4 11" id="KW-0028">Amino-acid biosynthesis</keyword>
<dbReference type="InterPro" id="IPR031322">
    <property type="entry name" value="Shikimate/glucono_kinase"/>
</dbReference>
<evidence type="ECO:0000313" key="12">
    <source>
        <dbReference type="EMBL" id="MCU0105408.1"/>
    </source>
</evidence>
<comment type="similarity">
    <text evidence="2 11">Belongs to the shikimate kinase family.</text>
</comment>
<feature type="binding site" evidence="11">
    <location>
        <position position="56"/>
    </location>
    <ligand>
        <name>substrate</name>
    </ligand>
</feature>
<keyword evidence="11" id="KW-0479">Metal-binding</keyword>
<feature type="binding site" evidence="11">
    <location>
        <position position="14"/>
    </location>
    <ligand>
        <name>Mg(2+)</name>
        <dbReference type="ChEBI" id="CHEBI:18420"/>
    </ligand>
</feature>
<reference evidence="13" key="1">
    <citation type="submission" date="2023-07" db="EMBL/GenBank/DDBJ databases">
        <title>Novel Mycoplasma species identified in domestic and wild animals.</title>
        <authorList>
            <person name="Volokhov D.V."/>
            <person name="Furtak V.A."/>
            <person name="Zagorodnyaya T.A."/>
        </authorList>
    </citation>
    <scope>NUCLEOTIDE SEQUENCE [LARGE SCALE GENOMIC DNA]</scope>
    <source>
        <strain evidence="13">92-19</strain>
    </source>
</reference>
<dbReference type="CDD" id="cd00464">
    <property type="entry name" value="SK"/>
    <property type="match status" value="1"/>
</dbReference>
<evidence type="ECO:0000256" key="7">
    <source>
        <dbReference type="ARBA" id="ARBA00022777"/>
    </source>
</evidence>
<keyword evidence="9 11" id="KW-0057">Aromatic amino acid biosynthesis</keyword>
<comment type="caution">
    <text evidence="11">Lacks conserved residue(s) required for the propagation of feature annotation.</text>
</comment>
<evidence type="ECO:0000256" key="4">
    <source>
        <dbReference type="ARBA" id="ARBA00022605"/>
    </source>
</evidence>
<dbReference type="InterPro" id="IPR023000">
    <property type="entry name" value="Shikimate_kinase_CS"/>
</dbReference>
<comment type="pathway">
    <text evidence="1 11">Metabolic intermediate biosynthesis; chorismate biosynthesis; chorismate from D-erythrose 4-phosphate and phosphoenolpyruvate: step 5/7.</text>
</comment>
<dbReference type="EC" id="2.7.1.71" evidence="3 11"/>
<keyword evidence="13" id="KW-1185">Reference proteome</keyword>
<comment type="subcellular location">
    <subcellularLocation>
        <location evidence="11">Cytoplasm</location>
    </subcellularLocation>
</comment>
<dbReference type="PANTHER" id="PTHR21087">
    <property type="entry name" value="SHIKIMATE KINASE"/>
    <property type="match status" value="1"/>
</dbReference>